<comment type="caution">
    <text evidence="9">The sequence shown here is derived from an EMBL/GenBank/DDBJ whole genome shotgun (WGS) entry which is preliminary data.</text>
</comment>
<dbReference type="InterPro" id="IPR014756">
    <property type="entry name" value="Ig_E-set"/>
</dbReference>
<dbReference type="Pfam" id="PF24547">
    <property type="entry name" value="DUF7601"/>
    <property type="match status" value="1"/>
</dbReference>
<evidence type="ECO:0000256" key="5">
    <source>
        <dbReference type="SAM" id="MobiDB-lite"/>
    </source>
</evidence>
<dbReference type="SMART" id="SM00365">
    <property type="entry name" value="LRR_SD22"/>
    <property type="match status" value="5"/>
</dbReference>
<evidence type="ECO:0000256" key="3">
    <source>
        <dbReference type="ARBA" id="ARBA00022729"/>
    </source>
</evidence>
<keyword evidence="10" id="KW-1185">Reference proteome</keyword>
<evidence type="ECO:0000256" key="4">
    <source>
        <dbReference type="ARBA" id="ARBA00022737"/>
    </source>
</evidence>
<comment type="similarity">
    <text evidence="1">Belongs to the internalin family.</text>
</comment>
<evidence type="ECO:0000259" key="7">
    <source>
        <dbReference type="Pfam" id="PF08191"/>
    </source>
</evidence>
<sequence>MRKKYRLVLTWLILLALFVVSFISPIQSLAENLQDSPHEVTALSPEDAAENPSLSESIEKNNEVEEDVAVSQEPAEPVLPESEDGAESITAVEQENQEAEKDSPVQRFQSAAPQALKSTSPSPPLVGSKRIDQIFPDAELALVVARTLFGASAKPSRKVEQKDLDKLEILSTDKTDVNGVIYGPVDVRNIEGIQYLRNVQEISFQHAKYVTDLSPFSVANFLNLKQLYFKNNQISDLTPLGQAKMPALEELYLDYNNVTSLDGIQNLTTLKKFSIEDGSNTSGNQVTSLDPMAGFTSLEEFYGANNKIASLEPLEKLSKLREVYVENNALENIEGMSGKPDLTHFSVMNQKIKDISPLKDSKNLQVVYFYNNHISSVEPLRGMKQLVTVQLDTNEIYDLSPLSGATGLTTGLTATEQTVKLPAKSYTYLLPFTMSNVVKEHKGALVPPKTISNSGKYANPNVTWNLESGISEVTYTWESATKMTNGESRFTGIITQPLVELETIDMNISNKIIGKQPTGGVIHYELKLTTADGQVIQPVKNDLPSSGTTGVGTFSLANDGNIPVKALPGTTYEVLEKVDTDLYEAYYSRNHPSLVEMAKLPDDRKVTGTLTLTNDPNLLEFTNVAKVAFQIKNEFEPDLTGGNVFYDVVFTYPDGTTSGETFKNQSIIAGQVWKKMVPSGTKYEITQSAVPKYEPSATITENSVTLPVHIGKISESLIVTGEAINDEDQVLFRNTKVERLKITNKDTSKYPNVNQVFSYQLSLAKGKELGATPAGYTAKKYANGQLLETIDFSTHGATSFTLNHNEELVFDELPLDITYTITQSGVPTYVTSQTTTAAGNDSNSAGEKDQGLTVTTPMSLGGNQVDFINNSDYQPVVTGVSSKHHGALVTVILLICAIAAYFIRLIWQIKHAN</sequence>
<keyword evidence="6" id="KW-0472">Membrane</keyword>
<evidence type="ECO:0000313" key="9">
    <source>
        <dbReference type="EMBL" id="RSU13985.1"/>
    </source>
</evidence>
<evidence type="ECO:0000256" key="1">
    <source>
        <dbReference type="ARBA" id="ARBA00009432"/>
    </source>
</evidence>
<dbReference type="Gene3D" id="2.60.40.1140">
    <property type="entry name" value="Collagen-binding surface protein Cna, B-type domain"/>
    <property type="match status" value="1"/>
</dbReference>
<dbReference type="InterPro" id="IPR050836">
    <property type="entry name" value="SDS22/Internalin_LRR"/>
</dbReference>
<protein>
    <submittedName>
        <fullName evidence="9">Uncharacterized protein</fullName>
    </submittedName>
</protein>
<reference evidence="9 10" key="1">
    <citation type="submission" date="2017-05" db="EMBL/GenBank/DDBJ databases">
        <title>Vagococcus spp. assemblies.</title>
        <authorList>
            <person name="Gulvik C.A."/>
        </authorList>
    </citation>
    <scope>NUCLEOTIDE SEQUENCE [LARGE SCALE GENOMIC DNA]</scope>
    <source>
        <strain evidence="9 10">CCUG 51432</strain>
    </source>
</reference>
<evidence type="ECO:0000256" key="6">
    <source>
        <dbReference type="SAM" id="Phobius"/>
    </source>
</evidence>
<dbReference type="InterPro" id="IPR055382">
    <property type="entry name" value="DUF7601"/>
</dbReference>
<dbReference type="Pfam" id="PF08191">
    <property type="entry name" value="LRR_adjacent"/>
    <property type="match status" value="1"/>
</dbReference>
<dbReference type="SUPFAM" id="SSF81296">
    <property type="entry name" value="E set domains"/>
    <property type="match status" value="1"/>
</dbReference>
<evidence type="ECO:0000313" key="10">
    <source>
        <dbReference type="Proteomes" id="UP000287605"/>
    </source>
</evidence>
<dbReference type="Gene3D" id="3.80.10.10">
    <property type="entry name" value="Ribonuclease Inhibitor"/>
    <property type="match status" value="1"/>
</dbReference>
<dbReference type="SUPFAM" id="SSF52058">
    <property type="entry name" value="L domain-like"/>
    <property type="match status" value="1"/>
</dbReference>
<dbReference type="RefSeq" id="WP_126807437.1">
    <property type="nucleotide sequence ID" value="NZ_NGKA01000004.1"/>
</dbReference>
<gene>
    <name evidence="9" type="ORF">CBF29_03615</name>
</gene>
<dbReference type="InterPro" id="IPR014755">
    <property type="entry name" value="Cu-Rt/internalin_Ig-like"/>
</dbReference>
<feature type="domain" description="Internalin Ig-like inter-repeat region" evidence="7">
    <location>
        <begin position="443"/>
        <end position="498"/>
    </location>
</feature>
<keyword evidence="3" id="KW-0732">Signal</keyword>
<dbReference type="PANTHER" id="PTHR46652">
    <property type="entry name" value="LEUCINE-RICH REPEAT AND IQ DOMAIN-CONTAINING PROTEIN 1-RELATED"/>
    <property type="match status" value="1"/>
</dbReference>
<keyword evidence="2" id="KW-0433">Leucine-rich repeat</keyword>
<dbReference type="InterPro" id="IPR001611">
    <property type="entry name" value="Leu-rich_rpt"/>
</dbReference>
<evidence type="ECO:0000256" key="2">
    <source>
        <dbReference type="ARBA" id="ARBA00022614"/>
    </source>
</evidence>
<evidence type="ECO:0000259" key="8">
    <source>
        <dbReference type="Pfam" id="PF24547"/>
    </source>
</evidence>
<keyword evidence="4" id="KW-0677">Repeat</keyword>
<feature type="transmembrane region" description="Helical" evidence="6">
    <location>
        <begin position="887"/>
        <end position="907"/>
    </location>
</feature>
<keyword evidence="6" id="KW-0812">Transmembrane</keyword>
<dbReference type="PROSITE" id="PS51450">
    <property type="entry name" value="LRR"/>
    <property type="match status" value="4"/>
</dbReference>
<name>A0A430B0Y8_9ENTE</name>
<proteinExistence type="inferred from homology"/>
<dbReference type="InterPro" id="IPR012569">
    <property type="entry name" value="Inl_IR"/>
</dbReference>
<dbReference type="PANTHER" id="PTHR46652:SF3">
    <property type="entry name" value="LEUCINE-RICH REPEAT-CONTAINING PROTEIN 9"/>
    <property type="match status" value="1"/>
</dbReference>
<keyword evidence="6" id="KW-1133">Transmembrane helix</keyword>
<dbReference type="AlphaFoldDB" id="A0A430B0Y8"/>
<dbReference type="InterPro" id="IPR032675">
    <property type="entry name" value="LRR_dom_sf"/>
</dbReference>
<dbReference type="EMBL" id="NGKA01000004">
    <property type="protein sequence ID" value="RSU13985.1"/>
    <property type="molecule type" value="Genomic_DNA"/>
</dbReference>
<dbReference type="Gene3D" id="2.60.40.1220">
    <property type="match status" value="1"/>
</dbReference>
<organism evidence="9 10">
    <name type="scientific">Vagococcus elongatus</name>
    <dbReference type="NCBI Taxonomy" id="180344"/>
    <lineage>
        <taxon>Bacteria</taxon>
        <taxon>Bacillati</taxon>
        <taxon>Bacillota</taxon>
        <taxon>Bacilli</taxon>
        <taxon>Lactobacillales</taxon>
        <taxon>Enterococcaceae</taxon>
        <taxon>Vagococcus</taxon>
    </lineage>
</organism>
<dbReference type="OrthoDB" id="2339349at2"/>
<dbReference type="Proteomes" id="UP000287605">
    <property type="component" value="Unassembled WGS sequence"/>
</dbReference>
<feature type="region of interest" description="Disordered" evidence="5">
    <location>
        <begin position="37"/>
        <end position="87"/>
    </location>
</feature>
<feature type="domain" description="DUF7601" evidence="8">
    <location>
        <begin position="739"/>
        <end position="843"/>
    </location>
</feature>
<accession>A0A430B0Y8</accession>